<evidence type="ECO:0000259" key="8">
    <source>
        <dbReference type="PROSITE" id="PS50234"/>
    </source>
</evidence>
<feature type="chain" id="PRO_5011618562" evidence="7">
    <location>
        <begin position="30"/>
        <end position="990"/>
    </location>
</feature>
<keyword evidence="4" id="KW-0479">Metal-binding</keyword>
<dbReference type="SUPFAM" id="SSF50998">
    <property type="entry name" value="Quinoprotein alcohol dehydrogenase-like"/>
    <property type="match status" value="1"/>
</dbReference>
<keyword evidence="10" id="KW-1185">Reference proteome</keyword>
<accession>A0A1I3X337</accession>
<evidence type="ECO:0000256" key="2">
    <source>
        <dbReference type="ARBA" id="ARBA00008387"/>
    </source>
</evidence>
<evidence type="ECO:0000256" key="4">
    <source>
        <dbReference type="ARBA" id="ARBA00022723"/>
    </source>
</evidence>
<dbReference type="Proteomes" id="UP000199445">
    <property type="component" value="Unassembled WGS sequence"/>
</dbReference>
<dbReference type="AlphaFoldDB" id="A0A1I3X337"/>
<dbReference type="SMART" id="SM00327">
    <property type="entry name" value="VWA"/>
    <property type="match status" value="1"/>
</dbReference>
<dbReference type="EMBL" id="FOSC01000011">
    <property type="protein sequence ID" value="SFK14013.1"/>
    <property type="molecule type" value="Genomic_DNA"/>
</dbReference>
<keyword evidence="3" id="KW-1029">Fimbrium biogenesis</keyword>
<dbReference type="RefSeq" id="WP_227663587.1">
    <property type="nucleotide sequence ID" value="NZ_BMYN01000007.1"/>
</dbReference>
<feature type="signal peptide" evidence="7">
    <location>
        <begin position="1"/>
        <end position="29"/>
    </location>
</feature>
<comment type="similarity">
    <text evidence="2">Belongs to the PilY1 family.</text>
</comment>
<sequence length="990" mass="108459">MFNKSIFFKIFVYKMFFVLTLSSATSSLADDTEIFFAPPGASQVVKPNIMFLIDNSGSMSETGGGDKSRLQVVKDVTNSLIDDMSGVNVGLATFNIEEDVDCPWYGTCWAKYRGSKILSPPMDVDVQANVNSLKLTVNDLQAGGSTPMAEALTEVGRYFKGETPYYDFDPIDEVMNGEVYDSPVKYQCQKNYVVFLTDGEPQSDDSDSFISDYIGEKCGTESSGDENDNCLDEVAGYLSSGDLFNNLEGRQFVTTSTVGFHTNQQLLSDTADSGGGSYYLASDESGLSAAFDDFYQAVRAQGTTYVSPGVAVNTFDRLNHLNTLYYALFQSDLGAIWNGNLKRYKLEVREGADGQERAVVVDVNGNEAIDDTTGFFKDSAKSWWSPVVDGPNVGLGGAASQLSDDVPTRNVFSNLASNRSDLSDTQNQLLENNNNLTKSDFGMPGMSDDDFQKLVRWTRGVDVNDDDGDQSTSDSRKFLADPLHSVPQLVIYSADQDVNQQDTTVFYGDNQGFIHAIDGNSGGSYFSFIPRELLDNQSALMNSTDASDKVYGMDGSVVKWSYDAENDGEIGSSSEDFVRIFSGMRRGGKSYYALDVTDRTSPELMWSITGGVDGSDYEELAQSWSTPVKAKFADGTDVLVFGGGYDEQQDDVNVRTEDSEGRALFIADAETGERLWWAGPKGSGADLELSSMNYSIPASPKVLDINGDGLFDQIYVGDMGGQIFRFDVVVTQTNNKKSEIAITGGRIANLSSSQSGLNETEEESNRRFYHSPDLFGIKIGARRELGLVIGSGYQAHPLDTDVKDRLYMLRIPDVSAPPIDPDDPNEERVDYGEPITEDDLYDATDNLIQDGESEEVRGDEAAKLAGSKGWFIRLDNPGEKVLSESTTVNNEIFFTTYEPKASDDPCLPATGTSRLYHVSAFNGVAVRNYDGLGSDDELTRQDRYMTLSTAGLPPSAQRMRVDDTDVICVGTECETIDTVQGVVETYWYED</sequence>
<evidence type="ECO:0000313" key="9">
    <source>
        <dbReference type="EMBL" id="SFK14013.1"/>
    </source>
</evidence>
<evidence type="ECO:0000256" key="5">
    <source>
        <dbReference type="ARBA" id="ARBA00022837"/>
    </source>
</evidence>
<dbReference type="SUPFAM" id="SSF53300">
    <property type="entry name" value="vWA-like"/>
    <property type="match status" value="1"/>
</dbReference>
<dbReference type="Gene3D" id="3.40.50.410">
    <property type="entry name" value="von Willebrand factor, type A domain"/>
    <property type="match status" value="1"/>
</dbReference>
<feature type="domain" description="VWFA" evidence="8">
    <location>
        <begin position="48"/>
        <end position="298"/>
    </location>
</feature>
<protein>
    <submittedName>
        <fullName evidence="9">Type IV pilus assembly protein PilY1</fullName>
    </submittedName>
</protein>
<evidence type="ECO:0000313" key="10">
    <source>
        <dbReference type="Proteomes" id="UP000199445"/>
    </source>
</evidence>
<reference evidence="9 10" key="1">
    <citation type="submission" date="2016-10" db="EMBL/GenBank/DDBJ databases">
        <authorList>
            <person name="de Groot N.N."/>
        </authorList>
    </citation>
    <scope>NUCLEOTIDE SEQUENCE [LARGE SCALE GENOMIC DNA]</scope>
    <source>
        <strain evidence="9 10">IBRC-M 10445</strain>
    </source>
</reference>
<keyword evidence="6" id="KW-0281">Fimbrium</keyword>
<dbReference type="PROSITE" id="PS50234">
    <property type="entry name" value="VWFA"/>
    <property type="match status" value="1"/>
</dbReference>
<dbReference type="GO" id="GO:0009289">
    <property type="term" value="C:pilus"/>
    <property type="evidence" value="ECO:0007669"/>
    <property type="project" value="UniProtKB-SubCell"/>
</dbReference>
<gene>
    <name evidence="9" type="ORF">SAMN05216429_11115</name>
</gene>
<evidence type="ECO:0000256" key="7">
    <source>
        <dbReference type="SAM" id="SignalP"/>
    </source>
</evidence>
<keyword evidence="7" id="KW-0732">Signal</keyword>
<evidence type="ECO:0000256" key="3">
    <source>
        <dbReference type="ARBA" id="ARBA00022558"/>
    </source>
</evidence>
<dbReference type="InterPro" id="IPR036465">
    <property type="entry name" value="vWFA_dom_sf"/>
</dbReference>
<dbReference type="InterPro" id="IPR008707">
    <property type="entry name" value="B-propeller_PilY1"/>
</dbReference>
<dbReference type="Pfam" id="PF13519">
    <property type="entry name" value="VWA_2"/>
    <property type="match status" value="1"/>
</dbReference>
<organism evidence="9 10">
    <name type="scientific">Marinobacter persicus</name>
    <dbReference type="NCBI Taxonomy" id="930118"/>
    <lineage>
        <taxon>Bacteria</taxon>
        <taxon>Pseudomonadati</taxon>
        <taxon>Pseudomonadota</taxon>
        <taxon>Gammaproteobacteria</taxon>
        <taxon>Pseudomonadales</taxon>
        <taxon>Marinobacteraceae</taxon>
        <taxon>Marinobacter</taxon>
    </lineage>
</organism>
<dbReference type="InterPro" id="IPR002035">
    <property type="entry name" value="VWF_A"/>
</dbReference>
<dbReference type="Pfam" id="PF05567">
    <property type="entry name" value="T4P_PilY1"/>
    <property type="match status" value="1"/>
</dbReference>
<proteinExistence type="inferred from homology"/>
<evidence type="ECO:0000256" key="1">
    <source>
        <dbReference type="ARBA" id="ARBA00004561"/>
    </source>
</evidence>
<name>A0A1I3X337_9GAMM</name>
<keyword evidence="5" id="KW-0106">Calcium</keyword>
<dbReference type="InterPro" id="IPR011047">
    <property type="entry name" value="Quinoprotein_ADH-like_sf"/>
</dbReference>
<dbReference type="GO" id="GO:0046872">
    <property type="term" value="F:metal ion binding"/>
    <property type="evidence" value="ECO:0007669"/>
    <property type="project" value="UniProtKB-KW"/>
</dbReference>
<evidence type="ECO:0000256" key="6">
    <source>
        <dbReference type="ARBA" id="ARBA00023263"/>
    </source>
</evidence>
<comment type="subcellular location">
    <subcellularLocation>
        <location evidence="1">Fimbrium</location>
    </subcellularLocation>
</comment>